<gene>
    <name evidence="3" type="ORF">ETH_00024505</name>
</gene>
<protein>
    <recommendedName>
        <fullName evidence="5">Transmembrane protein</fullName>
    </recommendedName>
</protein>
<feature type="compositionally biased region" description="Low complexity" evidence="1">
    <location>
        <begin position="163"/>
        <end position="185"/>
    </location>
</feature>
<feature type="compositionally biased region" description="Basic and acidic residues" evidence="1">
    <location>
        <begin position="444"/>
        <end position="456"/>
    </location>
</feature>
<accession>U6KSP8</accession>
<sequence>MAATTTPAVPPSGHLHPKLRPIRAMPPKPKLVVRRNEGQKSGSSPGADFFFDPYAADGSGYAADGSGSDSLRSSLPTWSSSPFSHSAPFSSSLDKDLEEVGALPSSDFRQRSYRADAERRNRQWASGTWALLGGMLAMILAAYQLRFAAPVLKKVADSAVPTSSSRPYPSSSPSGAGAASSPGITGSLQETTANKVAARRQWLFGIFVLAFSIFSATFFARLHAWMFWMRRRLRLRIDDRLPQHSKVEKEIAELYSIDDESLGINGEVETSGAVTAIRKCLSDYKALNRLTHQSAFAIFFHLAAQSRRRQIAYSVYRNACDALHAKVEQSRPVLNEEVAEVLRKQRSLRMQYERMIDDVVDILDKENLPPGLCEEELEYLTGDFRPALVELANHTIKSLDMDRRFFEAFIQSHHMIQTNSDEGTAAEGPQSKRTENAYTYDSQQEPHDERPLEAGDKGAPAEQLTSEEPSEVSLHESQFWEARRALSTYRRDTFRPEVPDFDRCFLPELPLSLFAY</sequence>
<feature type="region of interest" description="Disordered" evidence="1">
    <location>
        <begin position="1"/>
        <end position="49"/>
    </location>
</feature>
<name>U6KSP8_EIMTE</name>
<evidence type="ECO:0000256" key="1">
    <source>
        <dbReference type="SAM" id="MobiDB-lite"/>
    </source>
</evidence>
<keyword evidence="4" id="KW-1185">Reference proteome</keyword>
<dbReference type="OMA" id="LDMDRRF"/>
<dbReference type="EMBL" id="HG674763">
    <property type="protein sequence ID" value="CDJ39933.1"/>
    <property type="molecule type" value="Genomic_DNA"/>
</dbReference>
<dbReference type="AlphaFoldDB" id="U6KSP8"/>
<dbReference type="VEuPathDB" id="ToxoDB:ETH_00024505"/>
<feature type="transmembrane region" description="Helical" evidence="2">
    <location>
        <begin position="124"/>
        <end position="145"/>
    </location>
</feature>
<dbReference type="GeneID" id="25254013"/>
<evidence type="ECO:0000313" key="3">
    <source>
        <dbReference type="EMBL" id="CDJ39933.1"/>
    </source>
</evidence>
<reference evidence="3" key="2">
    <citation type="submission" date="2013-10" db="EMBL/GenBank/DDBJ databases">
        <authorList>
            <person name="Aslett M."/>
        </authorList>
    </citation>
    <scope>NUCLEOTIDE SEQUENCE [LARGE SCALE GENOMIC DNA]</scope>
    <source>
        <strain evidence="3">Houghton</strain>
    </source>
</reference>
<evidence type="ECO:0000256" key="2">
    <source>
        <dbReference type="SAM" id="Phobius"/>
    </source>
</evidence>
<keyword evidence="2" id="KW-1133">Transmembrane helix</keyword>
<dbReference type="OrthoDB" id="346257at2759"/>
<evidence type="ECO:0008006" key="5">
    <source>
        <dbReference type="Google" id="ProtNLM"/>
    </source>
</evidence>
<dbReference type="Proteomes" id="UP000030747">
    <property type="component" value="Unassembled WGS sequence"/>
</dbReference>
<feature type="region of interest" description="Disordered" evidence="1">
    <location>
        <begin position="439"/>
        <end position="477"/>
    </location>
</feature>
<dbReference type="RefSeq" id="XP_013230686.1">
    <property type="nucleotide sequence ID" value="XM_013375232.1"/>
</dbReference>
<proteinExistence type="predicted"/>
<organism evidence="3 4">
    <name type="scientific">Eimeria tenella</name>
    <name type="common">Coccidian parasite</name>
    <dbReference type="NCBI Taxonomy" id="5802"/>
    <lineage>
        <taxon>Eukaryota</taxon>
        <taxon>Sar</taxon>
        <taxon>Alveolata</taxon>
        <taxon>Apicomplexa</taxon>
        <taxon>Conoidasida</taxon>
        <taxon>Coccidia</taxon>
        <taxon>Eucoccidiorida</taxon>
        <taxon>Eimeriorina</taxon>
        <taxon>Eimeriidae</taxon>
        <taxon>Eimeria</taxon>
    </lineage>
</organism>
<dbReference type="VEuPathDB" id="ToxoDB:ETH2_1568800"/>
<reference evidence="3" key="1">
    <citation type="submission" date="2013-10" db="EMBL/GenBank/DDBJ databases">
        <title>Genomic analysis of the causative agents of coccidiosis in chickens.</title>
        <authorList>
            <person name="Reid A.J."/>
            <person name="Blake D."/>
            <person name="Billington K."/>
            <person name="Browne H."/>
            <person name="Dunn M."/>
            <person name="Hung S."/>
            <person name="Kawahara F."/>
            <person name="Miranda-Saavedra D."/>
            <person name="Mourier T."/>
            <person name="Nagra H."/>
            <person name="Otto T.D."/>
            <person name="Rawlings N."/>
            <person name="Sanchez A."/>
            <person name="Sanders M."/>
            <person name="Subramaniam C."/>
            <person name="Tay Y."/>
            <person name="Dear P."/>
            <person name="Doerig C."/>
            <person name="Gruber A."/>
            <person name="Parkinson J."/>
            <person name="Shirley M."/>
            <person name="Wan K.L."/>
            <person name="Berriman M."/>
            <person name="Tomley F."/>
            <person name="Pain A."/>
        </authorList>
    </citation>
    <scope>NUCLEOTIDE SEQUENCE [LARGE SCALE GENOMIC DNA]</scope>
    <source>
        <strain evidence="3">Houghton</strain>
    </source>
</reference>
<keyword evidence="2" id="KW-0472">Membrane</keyword>
<evidence type="ECO:0000313" key="4">
    <source>
        <dbReference type="Proteomes" id="UP000030747"/>
    </source>
</evidence>
<keyword evidence="2" id="KW-0812">Transmembrane</keyword>
<feature type="region of interest" description="Disordered" evidence="1">
    <location>
        <begin position="160"/>
        <end position="185"/>
    </location>
</feature>
<feature type="transmembrane region" description="Helical" evidence="2">
    <location>
        <begin position="202"/>
        <end position="228"/>
    </location>
</feature>